<dbReference type="Proteomes" id="UP000461276">
    <property type="component" value="Unassembled WGS sequence"/>
</dbReference>
<feature type="domain" description="Phosphoadenosine phosphosulphate reductase" evidence="1">
    <location>
        <begin position="26"/>
        <end position="233"/>
    </location>
</feature>
<dbReference type="GO" id="GO:0003824">
    <property type="term" value="F:catalytic activity"/>
    <property type="evidence" value="ECO:0007669"/>
    <property type="project" value="InterPro"/>
</dbReference>
<evidence type="ECO:0000313" key="12">
    <source>
        <dbReference type="Proteomes" id="UP000501982"/>
    </source>
</evidence>
<evidence type="ECO:0000313" key="8">
    <source>
        <dbReference type="Proteomes" id="UP000284660"/>
    </source>
</evidence>
<evidence type="ECO:0000313" key="7">
    <source>
        <dbReference type="EMBL" id="RHD73416.1"/>
    </source>
</evidence>
<evidence type="ECO:0000313" key="6">
    <source>
        <dbReference type="EMBL" id="QJE28184.1"/>
    </source>
</evidence>
<dbReference type="AlphaFoldDB" id="A0A174I3H1"/>
<protein>
    <submittedName>
        <fullName evidence="4">DUF3440 domain-containing protein</fullName>
    </submittedName>
</protein>
<reference evidence="7 8" key="1">
    <citation type="submission" date="2018-08" db="EMBL/GenBank/DDBJ databases">
        <title>A genome reference for cultivated species of the human gut microbiota.</title>
        <authorList>
            <person name="Zou Y."/>
            <person name="Xue W."/>
            <person name="Luo G."/>
        </authorList>
    </citation>
    <scope>NUCLEOTIDE SEQUENCE [LARGE SCALE GENOMIC DNA]</scope>
    <source>
        <strain evidence="7 8">AM30-4</strain>
    </source>
</reference>
<evidence type="ECO:0000313" key="10">
    <source>
        <dbReference type="Proteomes" id="UP000441609"/>
    </source>
</evidence>
<reference evidence="2" key="4">
    <citation type="submission" date="2021-10" db="EMBL/GenBank/DDBJ databases">
        <title>Collection of gut derived symbiotic bacterial strains cultured from healthy donors.</title>
        <authorList>
            <person name="Lin H."/>
            <person name="Littmann E."/>
            <person name="Kohout C."/>
            <person name="Pamer E.G."/>
        </authorList>
    </citation>
    <scope>NUCLEOTIDE SEQUENCE</scope>
    <source>
        <strain evidence="2">DFI.2.94</strain>
    </source>
</reference>
<evidence type="ECO:0000313" key="3">
    <source>
        <dbReference type="EMBL" id="MRY95829.1"/>
    </source>
</evidence>
<evidence type="ECO:0000313" key="11">
    <source>
        <dbReference type="Proteomes" id="UP000461276"/>
    </source>
</evidence>
<dbReference type="GO" id="GO:0071453">
    <property type="term" value="P:cellular response to oxygen levels"/>
    <property type="evidence" value="ECO:0007669"/>
    <property type="project" value="TreeGrafter"/>
</dbReference>
<dbReference type="Proteomes" id="UP000501982">
    <property type="component" value="Chromosome"/>
</dbReference>
<organism evidence="4 9">
    <name type="scientific">Parabacteroides distasonis</name>
    <dbReference type="NCBI Taxonomy" id="823"/>
    <lineage>
        <taxon>Bacteria</taxon>
        <taxon>Pseudomonadati</taxon>
        <taxon>Bacteroidota</taxon>
        <taxon>Bacteroidia</taxon>
        <taxon>Bacteroidales</taxon>
        <taxon>Tannerellaceae</taxon>
        <taxon>Parabacteroides</taxon>
    </lineage>
</organism>
<reference evidence="9 10" key="2">
    <citation type="journal article" date="2019" name="Nat. Med.">
        <title>A library of human gut bacterial isolates paired with longitudinal multiomics data enables mechanistic microbiome research.</title>
        <authorList>
            <person name="Poyet M."/>
            <person name="Groussin M."/>
            <person name="Gibbons S.M."/>
            <person name="Avila-Pacheco J."/>
            <person name="Jiang X."/>
            <person name="Kearney S.M."/>
            <person name="Perrotta A.R."/>
            <person name="Berdy B."/>
            <person name="Zhao S."/>
            <person name="Lieberman T.D."/>
            <person name="Swanson P.K."/>
            <person name="Smith M."/>
            <person name="Roesemann S."/>
            <person name="Alexander J.E."/>
            <person name="Rich S.A."/>
            <person name="Livny J."/>
            <person name="Vlamakis H."/>
            <person name="Clish C."/>
            <person name="Bullock K."/>
            <person name="Deik A."/>
            <person name="Scott J."/>
            <person name="Pierce K.A."/>
            <person name="Xavier R.J."/>
            <person name="Alm E.J."/>
        </authorList>
    </citation>
    <scope>NUCLEOTIDE SEQUENCE [LARGE SCALE GENOMIC DNA]</scope>
    <source>
        <strain evidence="4 9">BIOML-A2</strain>
        <strain evidence="5 10">BIOML-A20</strain>
        <strain evidence="3 11">BIOML-A9</strain>
    </source>
</reference>
<dbReference type="CDD" id="cd23947">
    <property type="entry name" value="PAPS_reductase-like_YbdN"/>
    <property type="match status" value="1"/>
</dbReference>
<evidence type="ECO:0000313" key="4">
    <source>
        <dbReference type="EMBL" id="MRZ57172.1"/>
    </source>
</evidence>
<dbReference type="EMBL" id="WKNE01000031">
    <property type="protein sequence ID" value="MRZ57172.1"/>
    <property type="molecule type" value="Genomic_DNA"/>
</dbReference>
<dbReference type="EMBL" id="JAJCNI010000038">
    <property type="protein sequence ID" value="MCB6520116.1"/>
    <property type="molecule type" value="Genomic_DNA"/>
</dbReference>
<name>A0A174I3H1_PARDI</name>
<evidence type="ECO:0000313" key="2">
    <source>
        <dbReference type="EMBL" id="MCB6520116.1"/>
    </source>
</evidence>
<dbReference type="PANTHER" id="PTHR30083">
    <property type="entry name" value="TRANSCRIPTIONAL REGULATOR-RELATED"/>
    <property type="match status" value="1"/>
</dbReference>
<dbReference type="RefSeq" id="WP_005857957.1">
    <property type="nucleotide sequence ID" value="NZ_BQOC01000001.1"/>
</dbReference>
<dbReference type="PANTHER" id="PTHR30083:SF0">
    <property type="entry name" value="3'-PHOSPHOADENOSINE 5'-PHOSPHOSULFATE SULFOTRANSFERASE (PAPS REDUCTASE)_FAD SYNTHETASE"/>
    <property type="match status" value="1"/>
</dbReference>
<sequence length="433" mass="52187">MMRRMDVYEATEKRLKIIFDYFDYVYVSFSGGKDSGVLLNLCVDYIRRYAPGRKLGVFHMDYEVQYSQTTEYVEKVYAANSDILDIYHCCVPFKVQTCTSMFQQYWRPWSEEYRDIWVREMPHSCLRAKDFDFFKEDMWDYDFQNMFPFWLYQRKMGRRICCLVGIRTQESFNRWRAIHSDKNYRKLANYKWTRRMNYSIYNAYPIYDWKTQDIWIANGKFGWTYNHLYDLYYQAGVPLSRQRVASPFISQAISTLFIYKVVDPDMWGRMVGRVNGVGFAGIYGNTSAMGWRAIKCPAGFSWEKYMYFLLNTLPEETRENYLNKLRVSRKFWREKGGCLSEETIAKLRAANIPIIVEECTAYHTDKKPVRMEYIDDINIPEFKEIPTYKRMCVCILKNDHTCKYMGFSQTKRERDMRKEVMDKYNFYKHGKLC</sequence>
<proteinExistence type="predicted"/>
<dbReference type="Pfam" id="PF11922">
    <property type="entry name" value="DUF3440"/>
    <property type="match status" value="1"/>
</dbReference>
<dbReference type="Proteomes" id="UP001198806">
    <property type="component" value="Unassembled WGS sequence"/>
</dbReference>
<reference evidence="6 12" key="3">
    <citation type="submission" date="2020-04" db="EMBL/GenBank/DDBJ databases">
        <title>Complete Genomes and Methylome analysis of CBBP consortium that reverse antibiotic-induced susceptibility to vancomycin-resistant Enterococcus faecium infection.</title>
        <authorList>
            <person name="Fomenkov A."/>
            <person name="Zhang Z."/>
            <person name="Pamer E."/>
            <person name="Roberts R.J."/>
        </authorList>
    </citation>
    <scope>NUCLEOTIDE SEQUENCE [LARGE SCALE GENOMIC DNA]</scope>
    <source>
        <strain evidence="12">CBBP</strain>
        <strain evidence="6">CBBP-1</strain>
    </source>
</reference>
<dbReference type="SUPFAM" id="SSF52402">
    <property type="entry name" value="Adenine nucleotide alpha hydrolases-like"/>
    <property type="match status" value="1"/>
</dbReference>
<dbReference type="Proteomes" id="UP000284660">
    <property type="component" value="Unassembled WGS sequence"/>
</dbReference>
<dbReference type="Proteomes" id="UP000432516">
    <property type="component" value="Unassembled WGS sequence"/>
</dbReference>
<evidence type="ECO:0000313" key="5">
    <source>
        <dbReference type="EMBL" id="MSB75746.1"/>
    </source>
</evidence>
<dbReference type="EMBL" id="WKMO01000031">
    <property type="protein sequence ID" value="MSB75746.1"/>
    <property type="molecule type" value="Genomic_DNA"/>
</dbReference>
<dbReference type="Gene3D" id="3.40.50.620">
    <property type="entry name" value="HUPs"/>
    <property type="match status" value="1"/>
</dbReference>
<dbReference type="EMBL" id="CP051672">
    <property type="protein sequence ID" value="QJE28184.1"/>
    <property type="molecule type" value="Genomic_DNA"/>
</dbReference>
<accession>A0A174I3H1</accession>
<dbReference type="OrthoDB" id="9774475at2"/>
<dbReference type="Pfam" id="PF01507">
    <property type="entry name" value="PAPS_reduct"/>
    <property type="match status" value="1"/>
</dbReference>
<dbReference type="EMBL" id="WKMY01000026">
    <property type="protein sequence ID" value="MRY95829.1"/>
    <property type="molecule type" value="Genomic_DNA"/>
</dbReference>
<dbReference type="InterPro" id="IPR021845">
    <property type="entry name" value="DUF3440"/>
</dbReference>
<gene>
    <name evidence="7" type="ORF">DW782_13450</name>
    <name evidence="3" type="ORF">GKD67_21835</name>
    <name evidence="4" type="ORF">GKD68_21010</name>
    <name evidence="5" type="ORF">GKD70_21010</name>
    <name evidence="6" type="ORF">HHO38_07470</name>
    <name evidence="2" type="ORF">LI194_20255</name>
</gene>
<dbReference type="EMBL" id="QSJN01000008">
    <property type="protein sequence ID" value="RHD73416.1"/>
    <property type="molecule type" value="Genomic_DNA"/>
</dbReference>
<dbReference type="InterPro" id="IPR002500">
    <property type="entry name" value="PAPS_reduct_dom"/>
</dbReference>
<dbReference type="Proteomes" id="UP000441609">
    <property type="component" value="Unassembled WGS sequence"/>
</dbReference>
<dbReference type="InterPro" id="IPR014729">
    <property type="entry name" value="Rossmann-like_a/b/a_fold"/>
</dbReference>
<evidence type="ECO:0000259" key="1">
    <source>
        <dbReference type="Pfam" id="PF01507"/>
    </source>
</evidence>
<evidence type="ECO:0000313" key="9">
    <source>
        <dbReference type="Proteomes" id="UP000432516"/>
    </source>
</evidence>